<keyword evidence="1" id="KW-0732">Signal</keyword>
<organism evidence="2 3">
    <name type="scientific">Tahibacter aquaticus</name>
    <dbReference type="NCBI Taxonomy" id="520092"/>
    <lineage>
        <taxon>Bacteria</taxon>
        <taxon>Pseudomonadati</taxon>
        <taxon>Pseudomonadota</taxon>
        <taxon>Gammaproteobacteria</taxon>
        <taxon>Lysobacterales</taxon>
        <taxon>Rhodanobacteraceae</taxon>
        <taxon>Tahibacter</taxon>
    </lineage>
</organism>
<accession>A0A4R6YUF8</accession>
<dbReference type="Proteomes" id="UP000295293">
    <property type="component" value="Unassembled WGS sequence"/>
</dbReference>
<evidence type="ECO:0000256" key="1">
    <source>
        <dbReference type="SAM" id="SignalP"/>
    </source>
</evidence>
<dbReference type="OrthoDB" id="5950305at2"/>
<dbReference type="InterPro" id="IPR013431">
    <property type="entry name" value="Delta_60_rpt"/>
</dbReference>
<keyword evidence="3" id="KW-1185">Reference proteome</keyword>
<evidence type="ECO:0000313" key="2">
    <source>
        <dbReference type="EMBL" id="TDR42105.1"/>
    </source>
</evidence>
<gene>
    <name evidence="2" type="ORF">DFR29_109161</name>
</gene>
<dbReference type="Gene3D" id="2.80.10.50">
    <property type="match status" value="1"/>
</dbReference>
<reference evidence="2 3" key="1">
    <citation type="submission" date="2019-03" db="EMBL/GenBank/DDBJ databases">
        <title>Genomic Encyclopedia of Type Strains, Phase IV (KMG-IV): sequencing the most valuable type-strain genomes for metagenomic binning, comparative biology and taxonomic classification.</title>
        <authorList>
            <person name="Goeker M."/>
        </authorList>
    </citation>
    <scope>NUCLEOTIDE SEQUENCE [LARGE SCALE GENOMIC DNA]</scope>
    <source>
        <strain evidence="2 3">DSM 21667</strain>
    </source>
</reference>
<name>A0A4R6YUF8_9GAMM</name>
<protein>
    <submittedName>
        <fullName evidence="2">Beta-propeller uncharacterized protein DUF5122</fullName>
    </submittedName>
</protein>
<dbReference type="RefSeq" id="WP_133819596.1">
    <property type="nucleotide sequence ID" value="NZ_SNZH01000009.1"/>
</dbReference>
<feature type="chain" id="PRO_5020965012" evidence="1">
    <location>
        <begin position="28"/>
        <end position="695"/>
    </location>
</feature>
<dbReference type="Pfam" id="PF17164">
    <property type="entry name" value="DUF5122"/>
    <property type="match status" value="3"/>
</dbReference>
<sequence>MFQLHPILRRALSCLLAVGALAAAAQAQVPAPLPTPNLPLTVAGDISSIAYQPDGALLLVGTFTSVNGVPRNGVARLLPNGSLDPQWNPPVRWGDMQVSRRIYSLPDGGVLVHGNISHFNGQWQLGCGVKLTAGPNPAAVPSWYENAGGCVPVDVTLDDAGWVYFVSPEGLRRIRADTGNYDPDWLGQSYSYGSLVYDGSGGLIQQTDYRLNRVLIATGALDTNWQSRGHPGSRLIGGAAEPSSGFVFLAYADGRVDKLSKATGQSASGWPQFAPYPGAETFARASGGDVYVGGYRGVCRMSGSTGQVLASWPIEGNRKSMHSLAARADGNVAAAGDFARLGDTPTMGLALLGTAAAQPAALALVESRGGATLLARQPDGALIVAGKFDRAGGVDRSNLLRLQPDGSMDMAWAPRVDGWTYALAVGPDGGIYVGGYLESVNGVDVSNGLRKLDGTTGATVTDYVADTDTSTVFGLYVDSISRVHLTGYRVERPVRRLLPDGAMDGSWGTSLLPTTSSGLQRVGNDLYISIQSDGDFSPRRLSLLTGALDADWNVAMESYVALSIAPAADGDLFIGGYFDSVNGVPRRHLARVSSTTPVQVREWDPSPDNSVYGVGTTANGRLFVSGYFTQVGGKPRHGNAELAPSDGAALDSWIAPVGSMQQLLAEDRIYFSASPRGVIAYPLAVGDTIFASPFE</sequence>
<dbReference type="SUPFAM" id="SSF63829">
    <property type="entry name" value="Calcium-dependent phosphotriesterase"/>
    <property type="match status" value="1"/>
</dbReference>
<feature type="signal peptide" evidence="1">
    <location>
        <begin position="1"/>
        <end position="27"/>
    </location>
</feature>
<dbReference type="AlphaFoldDB" id="A0A4R6YUF8"/>
<comment type="caution">
    <text evidence="2">The sequence shown here is derived from an EMBL/GenBank/DDBJ whole genome shotgun (WGS) entry which is preliminary data.</text>
</comment>
<evidence type="ECO:0000313" key="3">
    <source>
        <dbReference type="Proteomes" id="UP000295293"/>
    </source>
</evidence>
<proteinExistence type="predicted"/>
<dbReference type="EMBL" id="SNZH01000009">
    <property type="protein sequence ID" value="TDR42105.1"/>
    <property type="molecule type" value="Genomic_DNA"/>
</dbReference>